<accession>A0A4R1QSC6</accession>
<evidence type="ECO:0000256" key="4">
    <source>
        <dbReference type="SAM" id="Phobius"/>
    </source>
</evidence>
<dbReference type="RefSeq" id="WP_132017247.1">
    <property type="nucleotide sequence ID" value="NZ_SLUN01000048.1"/>
</dbReference>
<organism evidence="5 6">
    <name type="scientific">Hydrogenispora ethanolica</name>
    <dbReference type="NCBI Taxonomy" id="1082276"/>
    <lineage>
        <taxon>Bacteria</taxon>
        <taxon>Bacillati</taxon>
        <taxon>Bacillota</taxon>
        <taxon>Hydrogenispora</taxon>
    </lineage>
</organism>
<dbReference type="InterPro" id="IPR000638">
    <property type="entry name" value="Gas-vesicle_GvpA-like"/>
</dbReference>
<reference evidence="5 6" key="1">
    <citation type="submission" date="2019-03" db="EMBL/GenBank/DDBJ databases">
        <title>Genomic Encyclopedia of Type Strains, Phase IV (KMG-IV): sequencing the most valuable type-strain genomes for metagenomic binning, comparative biology and taxonomic classification.</title>
        <authorList>
            <person name="Goeker M."/>
        </authorList>
    </citation>
    <scope>NUCLEOTIDE SEQUENCE [LARGE SCALE GENOMIC DNA]</scope>
    <source>
        <strain evidence="5 6">LX-B</strain>
    </source>
</reference>
<keyword evidence="6" id="KW-1185">Reference proteome</keyword>
<dbReference type="OrthoDB" id="4961198at2"/>
<comment type="subcellular location">
    <subcellularLocation>
        <location evidence="2">Gas vesicle</location>
    </subcellularLocation>
</comment>
<dbReference type="GO" id="GO:0012506">
    <property type="term" value="C:vesicle membrane"/>
    <property type="evidence" value="ECO:0007669"/>
    <property type="project" value="InterPro"/>
</dbReference>
<dbReference type="GO" id="GO:0031411">
    <property type="term" value="C:gas vesicle"/>
    <property type="evidence" value="ECO:0007669"/>
    <property type="project" value="UniProtKB-SubCell"/>
</dbReference>
<evidence type="ECO:0000313" key="6">
    <source>
        <dbReference type="Proteomes" id="UP000295008"/>
    </source>
</evidence>
<keyword evidence="4" id="KW-0812">Transmembrane</keyword>
<comment type="similarity">
    <text evidence="3">Belongs to the gas vesicle GvpA family.</text>
</comment>
<name>A0A4R1QSC6_HYDET</name>
<proteinExistence type="inferred from homology"/>
<dbReference type="Pfam" id="PF00741">
    <property type="entry name" value="Gas_vesicle"/>
    <property type="match status" value="1"/>
</dbReference>
<evidence type="ECO:0000313" key="5">
    <source>
        <dbReference type="EMBL" id="TCL56799.1"/>
    </source>
</evidence>
<evidence type="ECO:0000256" key="1">
    <source>
        <dbReference type="ARBA" id="ARBA00022987"/>
    </source>
</evidence>
<sequence>MRPVRKYSALVELLDRALDKGVIVAADVIISVAGVPLIGLNLRLGLASIETMLKYGMMNDWDAANQSIEKIDHSERIVSEKGG</sequence>
<protein>
    <submittedName>
        <fullName evidence="5">Gas vesicle protein GvpA/GvpJ/GvpM family</fullName>
    </submittedName>
</protein>
<gene>
    <name evidence="5" type="ORF">EDC14_104812</name>
</gene>
<evidence type="ECO:0000256" key="2">
    <source>
        <dbReference type="ARBA" id="ARBA00035108"/>
    </source>
</evidence>
<keyword evidence="4" id="KW-1133">Transmembrane helix</keyword>
<dbReference type="PANTHER" id="PTHR35344:SF4">
    <property type="entry name" value="GAS VESICLE PROTEIN A1"/>
    <property type="match status" value="1"/>
</dbReference>
<dbReference type="GO" id="GO:0005198">
    <property type="term" value="F:structural molecule activity"/>
    <property type="evidence" value="ECO:0007669"/>
    <property type="project" value="InterPro"/>
</dbReference>
<dbReference type="PANTHER" id="PTHR35344">
    <property type="entry name" value="GAS VESICLE STRUCTURAL PROTEIN 2-RELATED"/>
    <property type="match status" value="1"/>
</dbReference>
<keyword evidence="1" id="KW-0304">Gas vesicle</keyword>
<comment type="caution">
    <text evidence="5">The sequence shown here is derived from an EMBL/GenBank/DDBJ whole genome shotgun (WGS) entry which is preliminary data.</text>
</comment>
<feature type="transmembrane region" description="Helical" evidence="4">
    <location>
        <begin position="21"/>
        <end position="42"/>
    </location>
</feature>
<dbReference type="Proteomes" id="UP000295008">
    <property type="component" value="Unassembled WGS sequence"/>
</dbReference>
<dbReference type="AlphaFoldDB" id="A0A4R1QSC6"/>
<dbReference type="EMBL" id="SLUN01000048">
    <property type="protein sequence ID" value="TCL56799.1"/>
    <property type="molecule type" value="Genomic_DNA"/>
</dbReference>
<dbReference type="InterPro" id="IPR050530">
    <property type="entry name" value="GvpA"/>
</dbReference>
<keyword evidence="4" id="KW-0472">Membrane</keyword>
<evidence type="ECO:0000256" key="3">
    <source>
        <dbReference type="ARBA" id="ARBA00035646"/>
    </source>
</evidence>